<dbReference type="AlphaFoldDB" id="D9R7C4"/>
<gene>
    <name evidence="1" type="ordered locus">Closa_3023</name>
</gene>
<reference evidence="1" key="1">
    <citation type="submission" date="2010-07" db="EMBL/GenBank/DDBJ databases">
        <title>Complete sequence of Clostridium saccharolyticum WM1.</title>
        <authorList>
            <consortium name="US DOE Joint Genome Institute"/>
            <person name="Lucas S."/>
            <person name="Copeland A."/>
            <person name="Lapidus A."/>
            <person name="Cheng J.-F."/>
            <person name="Bruce D."/>
            <person name="Goodwin L."/>
            <person name="Pitluck S."/>
            <person name="Chertkov O."/>
            <person name="Detter J.C."/>
            <person name="Han C."/>
            <person name="Tapia R."/>
            <person name="Land M."/>
            <person name="Hauser L."/>
            <person name="Chang Y.-J."/>
            <person name="Jeffries C."/>
            <person name="Kyrpides N."/>
            <person name="Ivanova N."/>
            <person name="Mikhailova N."/>
            <person name="Mouttaki H."/>
            <person name="Lin L."/>
            <person name="Zhou J."/>
            <person name="Hemme C.L."/>
            <person name="Woyke T."/>
        </authorList>
    </citation>
    <scope>NUCLEOTIDE SEQUENCE [LARGE SCALE GENOMIC DNA]</scope>
    <source>
        <strain evidence="1">WM1</strain>
    </source>
</reference>
<evidence type="ECO:0000313" key="1">
    <source>
        <dbReference type="EMBL" id="ADL05556.1"/>
    </source>
</evidence>
<dbReference type="KEGG" id="csh:Closa_3023"/>
<dbReference type="Proteomes" id="UP000001662">
    <property type="component" value="Chromosome"/>
</dbReference>
<dbReference type="EMBL" id="CP002109">
    <property type="protein sequence ID" value="ADL05556.1"/>
    <property type="molecule type" value="Genomic_DNA"/>
</dbReference>
<protein>
    <submittedName>
        <fullName evidence="1">Uncharacterized protein</fullName>
    </submittedName>
</protein>
<keyword evidence="2" id="KW-1185">Reference proteome</keyword>
<accession>D9R7C4</accession>
<dbReference type="OrthoDB" id="2661706at2"/>
<proteinExistence type="predicted"/>
<dbReference type="PaxDb" id="610130-Closa_3023"/>
<dbReference type="HOGENOM" id="CLU_581048_0_0_9"/>
<dbReference type="RefSeq" id="WP_013273640.1">
    <property type="nucleotide sequence ID" value="NC_014376.1"/>
</dbReference>
<sequence>MKTGKLLEDLIDIAQTPKTDFAISMNMTPSGLSKILKGGRLPFLKEKRTFCRQAASYFAEALYGHDCYLKFMHMFPVIYDFSSRYELEMFLACAIENAFDKDSDEENNGNLSHPDREASFLGKKTILNMFCVLLSDCMMENQGSPLEFYSSLPFFDQSYSDIFCRIKILNRQKQNKSVFNHFFDLSSMEASSKDDNINLLSSIVRAEEYVDFNLWKIEKEMNSSFLLLKGRFLMIFSQQLDGMPLMTFVSHKGYLNVFFNSLMRKEAKKISYSGREAAAALDTDPTILSRLKNRHVEAVYNFISIGYLVEEKDIAAAEGSAVAKRVVLELFHSILDRETVFYVTVDAMLGFCSTGKAIVPLFGAVDIPPEERISYLKRFNSFINDKSTDKIRIVNSEQPKSAVFCLQGMNLIYMIDHDYKSEKIHFFETNLFNEFLSRDTSADTRKILDFSPDLWESYLSEMTRHFSGFVK</sequence>
<name>D9R7C4_LACSW</name>
<evidence type="ECO:0000313" key="2">
    <source>
        <dbReference type="Proteomes" id="UP000001662"/>
    </source>
</evidence>
<organism evidence="1 2">
    <name type="scientific">Lacrimispora saccharolytica (strain ATCC 35040 / DSM 2544 / NRCC 2533 / WM1)</name>
    <name type="common">Clostridium saccharolyticum</name>
    <dbReference type="NCBI Taxonomy" id="610130"/>
    <lineage>
        <taxon>Bacteria</taxon>
        <taxon>Bacillati</taxon>
        <taxon>Bacillota</taxon>
        <taxon>Clostridia</taxon>
        <taxon>Lachnospirales</taxon>
        <taxon>Lachnospiraceae</taxon>
        <taxon>Lacrimispora</taxon>
    </lineage>
</organism>
<dbReference type="eggNOG" id="ENOG502ZA1K">
    <property type="taxonomic scope" value="Bacteria"/>
</dbReference>